<evidence type="ECO:0000256" key="2">
    <source>
        <dbReference type="ARBA" id="ARBA00023002"/>
    </source>
</evidence>
<dbReference type="EMBL" id="CP128986">
    <property type="protein sequence ID" value="WOC12912.1"/>
    <property type="molecule type" value="Genomic_DNA"/>
</dbReference>
<dbReference type="InterPro" id="IPR002347">
    <property type="entry name" value="SDR_fam"/>
</dbReference>
<reference evidence="3" key="1">
    <citation type="submission" date="2023-06" db="EMBL/GenBank/DDBJ databases">
        <title>Gordonia sp. nov. and Pseudochrobactrum sp. nov., two species isolated from the burying beetle Nicrophorus vespilloides.</title>
        <authorList>
            <person name="Poehlein A."/>
            <person name="Guzman J."/>
            <person name="Daniel R."/>
            <person name="Vilcinskas A."/>
        </authorList>
    </citation>
    <scope>NUCLEOTIDE SEQUENCE</scope>
    <source>
        <strain evidence="3">MP11Mi</strain>
    </source>
</reference>
<dbReference type="PANTHER" id="PTHR24320">
    <property type="entry name" value="RETINOL DEHYDROGENASE"/>
    <property type="match status" value="1"/>
</dbReference>
<dbReference type="PANTHER" id="PTHR24320:SF148">
    <property type="entry name" value="NAD(P)-BINDING ROSSMANN-FOLD SUPERFAMILY PROTEIN"/>
    <property type="match status" value="1"/>
</dbReference>
<dbReference type="RefSeq" id="WP_420038775.1">
    <property type="nucleotide sequence ID" value="NZ_CP128986.1"/>
</dbReference>
<gene>
    <name evidence="3" type="ORF">MP11Mi_20080</name>
</gene>
<evidence type="ECO:0000256" key="1">
    <source>
        <dbReference type="ARBA" id="ARBA00006484"/>
    </source>
</evidence>
<accession>A0AA97GVR4</accession>
<dbReference type="AlphaFoldDB" id="A0AA97GVR4"/>
<dbReference type="Pfam" id="PF00106">
    <property type="entry name" value="adh_short"/>
    <property type="match status" value="1"/>
</dbReference>
<organism evidence="3">
    <name type="scientific">Gordonia sp. MP11Mi</name>
    <dbReference type="NCBI Taxonomy" id="3022769"/>
    <lineage>
        <taxon>Bacteria</taxon>
        <taxon>Bacillati</taxon>
        <taxon>Actinomycetota</taxon>
        <taxon>Actinomycetes</taxon>
        <taxon>Mycobacteriales</taxon>
        <taxon>Gordoniaceae</taxon>
        <taxon>Gordonia</taxon>
    </lineage>
</organism>
<dbReference type="SUPFAM" id="SSF51735">
    <property type="entry name" value="NAD(P)-binding Rossmann-fold domains"/>
    <property type="match status" value="1"/>
</dbReference>
<dbReference type="NCBIfam" id="NF004846">
    <property type="entry name" value="PRK06197.1"/>
    <property type="match status" value="1"/>
</dbReference>
<keyword evidence="2" id="KW-0560">Oxidoreductase</keyword>
<proteinExistence type="inferred from homology"/>
<dbReference type="Gene3D" id="3.40.50.720">
    <property type="entry name" value="NAD(P)-binding Rossmann-like Domain"/>
    <property type="match status" value="1"/>
</dbReference>
<evidence type="ECO:0000313" key="3">
    <source>
        <dbReference type="EMBL" id="WOC12912.1"/>
    </source>
</evidence>
<evidence type="ECO:0008006" key="4">
    <source>
        <dbReference type="Google" id="ProtNLM"/>
    </source>
</evidence>
<sequence>MVRKWNANDVPAQNGRRYIVTGANSGLGAATAKALAAAGARVTLACRNQVTARAVAGQIGPAATVATLDLADLASVRAFADSVDEADVLIDNAGLMAVPFQRTVDGFEMQMGTNHLGHFVLTSLLLPKVTDRVVVLSSLMQYGSRERFDDLNWERRTYNRWVAYGDSKLANLTFGRELARRLDDVGSTKRSVIAHPGYASTGITGNSQTRFSSVSKLADALRLGQSAERGALPTLYAATMPDVRNGDFYGPNGPGGMRGYPTTARVRRAADRQDLRDLLWSESERLTGVTFDV</sequence>
<dbReference type="PRINTS" id="PR00081">
    <property type="entry name" value="GDHRDH"/>
</dbReference>
<protein>
    <recommendedName>
        <fullName evidence="4">SDR family NAD(P)-dependent oxidoreductase</fullName>
    </recommendedName>
</protein>
<dbReference type="GO" id="GO:0016491">
    <property type="term" value="F:oxidoreductase activity"/>
    <property type="evidence" value="ECO:0007669"/>
    <property type="project" value="UniProtKB-KW"/>
</dbReference>
<name>A0AA97GVR4_9ACTN</name>
<dbReference type="InterPro" id="IPR036291">
    <property type="entry name" value="NAD(P)-bd_dom_sf"/>
</dbReference>
<comment type="similarity">
    <text evidence="1">Belongs to the short-chain dehydrogenases/reductases (SDR) family.</text>
</comment>